<dbReference type="AlphaFoldDB" id="A0A9Q0JGC0"/>
<dbReference type="EMBL" id="JAKUCV010002995">
    <property type="protein sequence ID" value="KAJ4840674.1"/>
    <property type="molecule type" value="Genomic_DNA"/>
</dbReference>
<evidence type="ECO:0000313" key="2">
    <source>
        <dbReference type="EMBL" id="KAJ4840674.1"/>
    </source>
</evidence>
<protein>
    <recommendedName>
        <fullName evidence="1">Zinc knuckle CX2CX4HX4C domain-containing protein</fullName>
    </recommendedName>
</protein>
<dbReference type="InterPro" id="IPR025836">
    <property type="entry name" value="Zn_knuckle_CX2CX4HX4C"/>
</dbReference>
<dbReference type="Pfam" id="PF14392">
    <property type="entry name" value="zf-CCHC_4"/>
    <property type="match status" value="1"/>
</dbReference>
<proteinExistence type="predicted"/>
<dbReference type="Proteomes" id="UP001141552">
    <property type="component" value="Unassembled WGS sequence"/>
</dbReference>
<reference evidence="2" key="2">
    <citation type="journal article" date="2023" name="Plants (Basel)">
        <title>Annotation of the Turnera subulata (Passifloraceae) Draft Genome Reveals the S-Locus Evolved after the Divergence of Turneroideae from Passifloroideae in a Stepwise Manner.</title>
        <authorList>
            <person name="Henning P.M."/>
            <person name="Roalson E.H."/>
            <person name="Mir W."/>
            <person name="McCubbin A.G."/>
            <person name="Shore J.S."/>
        </authorList>
    </citation>
    <scope>NUCLEOTIDE SEQUENCE</scope>
    <source>
        <strain evidence="2">F60SS</strain>
    </source>
</reference>
<organism evidence="2 3">
    <name type="scientific">Turnera subulata</name>
    <dbReference type="NCBI Taxonomy" id="218843"/>
    <lineage>
        <taxon>Eukaryota</taxon>
        <taxon>Viridiplantae</taxon>
        <taxon>Streptophyta</taxon>
        <taxon>Embryophyta</taxon>
        <taxon>Tracheophyta</taxon>
        <taxon>Spermatophyta</taxon>
        <taxon>Magnoliopsida</taxon>
        <taxon>eudicotyledons</taxon>
        <taxon>Gunneridae</taxon>
        <taxon>Pentapetalae</taxon>
        <taxon>rosids</taxon>
        <taxon>fabids</taxon>
        <taxon>Malpighiales</taxon>
        <taxon>Passifloraceae</taxon>
        <taxon>Turnera</taxon>
    </lineage>
</organism>
<evidence type="ECO:0000259" key="1">
    <source>
        <dbReference type="Pfam" id="PF14392"/>
    </source>
</evidence>
<sequence length="241" mass="27260">MLGWQGFIRARIEVLSDMPLLPGVACLDQNGNEIWIRFKYERLGELCYRCGRITHPTSRCVKPLRQGEECERPAEDNFGPWMRAKEIFRKHYPAKKQATLEIHDELLEGEKTQAAGGDSILDSMSSQQDKVVTRSATKKRKVAEEVLLSPIKESARRAHTGMMNTMVELVTDLHDASPIHSSTSKPSWKRMARTTKVKYQPSTLELIQAFDIEAEARVNGMQIESHQANEEGVPSVPSARE</sequence>
<feature type="domain" description="Zinc knuckle CX2CX4HX4C" evidence="1">
    <location>
        <begin position="30"/>
        <end position="61"/>
    </location>
</feature>
<comment type="caution">
    <text evidence="2">The sequence shown here is derived from an EMBL/GenBank/DDBJ whole genome shotgun (WGS) entry which is preliminary data.</text>
</comment>
<dbReference type="OrthoDB" id="1246856at2759"/>
<name>A0A9Q0JGC0_9ROSI</name>
<accession>A0A9Q0JGC0</accession>
<reference evidence="2" key="1">
    <citation type="submission" date="2022-02" db="EMBL/GenBank/DDBJ databases">
        <authorList>
            <person name="Henning P.M."/>
            <person name="McCubbin A.G."/>
            <person name="Shore J.S."/>
        </authorList>
    </citation>
    <scope>NUCLEOTIDE SEQUENCE</scope>
    <source>
        <strain evidence="2">F60SS</strain>
        <tissue evidence="2">Leaves</tissue>
    </source>
</reference>
<gene>
    <name evidence="2" type="ORF">Tsubulata_022588</name>
</gene>
<keyword evidence="3" id="KW-1185">Reference proteome</keyword>
<evidence type="ECO:0000313" key="3">
    <source>
        <dbReference type="Proteomes" id="UP001141552"/>
    </source>
</evidence>